<name>A0A160P5A0_STRLU</name>
<dbReference type="RefSeq" id="WP_359882789.1">
    <property type="nucleotide sequence ID" value="NZ_JBEYHT010000056.1"/>
</dbReference>
<reference evidence="1 2" key="1">
    <citation type="journal article" date="2016" name="Genome Announc.">
        <title>Complete Genome Sequence of Thiostrepton-Producing Streptomyces laurentii ATCC 31255.</title>
        <authorList>
            <person name="Doi K."/>
            <person name="Fujino Y."/>
            <person name="Nagayoshi Y."/>
            <person name="Ohshima T."/>
            <person name="Ogata S."/>
        </authorList>
    </citation>
    <scope>NUCLEOTIDE SEQUENCE [LARGE SCALE GENOMIC DNA]</scope>
    <source>
        <strain evidence="1 2">ATCC 31255</strain>
    </source>
</reference>
<dbReference type="KEGG" id="slau:SLA_6058"/>
<accession>A0A160P5A0</accession>
<organism evidence="1 2">
    <name type="scientific">Streptomyces laurentii</name>
    <dbReference type="NCBI Taxonomy" id="39478"/>
    <lineage>
        <taxon>Bacteria</taxon>
        <taxon>Bacillati</taxon>
        <taxon>Actinomycetota</taxon>
        <taxon>Actinomycetes</taxon>
        <taxon>Kitasatosporales</taxon>
        <taxon>Streptomycetaceae</taxon>
        <taxon>Streptomyces</taxon>
    </lineage>
</organism>
<dbReference type="Proteomes" id="UP000217676">
    <property type="component" value="Chromosome"/>
</dbReference>
<evidence type="ECO:0000313" key="2">
    <source>
        <dbReference type="Proteomes" id="UP000217676"/>
    </source>
</evidence>
<evidence type="ECO:0000313" key="1">
    <source>
        <dbReference type="EMBL" id="BAU86927.1"/>
    </source>
</evidence>
<gene>
    <name evidence="1" type="ORF">SLA_6058</name>
</gene>
<protein>
    <submittedName>
        <fullName evidence="1">Uncharacterized protein</fullName>
    </submittedName>
</protein>
<dbReference type="EMBL" id="AP017424">
    <property type="protein sequence ID" value="BAU86927.1"/>
    <property type="molecule type" value="Genomic_DNA"/>
</dbReference>
<sequence>MKDRRGLARALRDAGVPDGRYWIEDVHEPAPTPPDFVYLRRAPDGSGWETGVYERGAHHPVGRHPTESAACAHFRTLAL</sequence>
<proteinExistence type="predicted"/>
<keyword evidence="2" id="KW-1185">Reference proteome</keyword>
<dbReference type="AlphaFoldDB" id="A0A160P5A0"/>